<dbReference type="AlphaFoldDB" id="A0A238XYI7"/>
<dbReference type="Gene3D" id="1.10.10.10">
    <property type="entry name" value="Winged helix-like DNA-binding domain superfamily/Winged helix DNA-binding domain"/>
    <property type="match status" value="1"/>
</dbReference>
<dbReference type="RefSeq" id="WP_089374428.1">
    <property type="nucleotide sequence ID" value="NZ_FZOA01000001.1"/>
</dbReference>
<name>A0A238XYI7_9PROT</name>
<dbReference type="GO" id="GO:0003700">
    <property type="term" value="F:DNA-binding transcription factor activity"/>
    <property type="evidence" value="ECO:0007669"/>
    <property type="project" value="InterPro"/>
</dbReference>
<sequence>MSALSIKIRLPHRHLVAIGPGKADLLEAIAQSGSISAGARTMKMSYKRAWDLVDAMNKSFREPLVETATGGSHGGGAKVTPFGQDVLQRYRAMESKASQSIADDAASLALLLQPL</sequence>
<dbReference type="InterPro" id="IPR051815">
    <property type="entry name" value="Molybdate_resp_trans_reg"/>
</dbReference>
<evidence type="ECO:0000313" key="2">
    <source>
        <dbReference type="EMBL" id="SNR63591.1"/>
    </source>
</evidence>
<accession>A0A238XYI7</accession>
<dbReference type="Pfam" id="PF00126">
    <property type="entry name" value="HTH_1"/>
    <property type="match status" value="1"/>
</dbReference>
<reference evidence="3" key="1">
    <citation type="submission" date="2017-06" db="EMBL/GenBank/DDBJ databases">
        <authorList>
            <person name="Varghese N."/>
            <person name="Submissions S."/>
        </authorList>
    </citation>
    <scope>NUCLEOTIDE SEQUENCE [LARGE SCALE GENOMIC DNA]</scope>
    <source>
        <strain evidence="3">Ca-68</strain>
    </source>
</reference>
<dbReference type="SUPFAM" id="SSF46785">
    <property type="entry name" value="Winged helix' DNA-binding domain"/>
    <property type="match status" value="1"/>
</dbReference>
<gene>
    <name evidence="2" type="ORF">SAMN05192560_0277</name>
</gene>
<dbReference type="InterPro" id="IPR036388">
    <property type="entry name" value="WH-like_DNA-bd_sf"/>
</dbReference>
<evidence type="ECO:0000259" key="1">
    <source>
        <dbReference type="Pfam" id="PF00126"/>
    </source>
</evidence>
<dbReference type="EMBL" id="FZOA01000001">
    <property type="protein sequence ID" value="SNR63591.1"/>
    <property type="molecule type" value="Genomic_DNA"/>
</dbReference>
<proteinExistence type="predicted"/>
<dbReference type="InterPro" id="IPR000847">
    <property type="entry name" value="LysR_HTH_N"/>
</dbReference>
<dbReference type="InterPro" id="IPR036390">
    <property type="entry name" value="WH_DNA-bd_sf"/>
</dbReference>
<dbReference type="Proteomes" id="UP000198305">
    <property type="component" value="Unassembled WGS sequence"/>
</dbReference>
<feature type="domain" description="HTH lysR-type" evidence="1">
    <location>
        <begin position="25"/>
        <end position="84"/>
    </location>
</feature>
<organism evidence="2 3">
    <name type="scientific">Methylobacillus rhizosphaerae</name>
    <dbReference type="NCBI Taxonomy" id="551994"/>
    <lineage>
        <taxon>Bacteria</taxon>
        <taxon>Pseudomonadati</taxon>
        <taxon>Pseudomonadota</taxon>
        <taxon>Betaproteobacteria</taxon>
        <taxon>Nitrosomonadales</taxon>
        <taxon>Methylophilaceae</taxon>
        <taxon>Methylobacillus</taxon>
    </lineage>
</organism>
<protein>
    <submittedName>
        <fullName evidence="2">Molybdate transport system regulatory protein</fullName>
    </submittedName>
</protein>
<dbReference type="PANTHER" id="PTHR30432">
    <property type="entry name" value="TRANSCRIPTIONAL REGULATOR MODE"/>
    <property type="match status" value="1"/>
</dbReference>
<keyword evidence="3" id="KW-1185">Reference proteome</keyword>
<dbReference type="OrthoDB" id="9800709at2"/>
<evidence type="ECO:0000313" key="3">
    <source>
        <dbReference type="Proteomes" id="UP000198305"/>
    </source>
</evidence>
<dbReference type="PANTHER" id="PTHR30432:SF1">
    <property type="entry name" value="DNA-BINDING TRANSCRIPTIONAL DUAL REGULATOR MODE"/>
    <property type="match status" value="1"/>
</dbReference>